<evidence type="ECO:0000256" key="2">
    <source>
        <dbReference type="ARBA" id="ARBA00022448"/>
    </source>
</evidence>
<dbReference type="PANTHER" id="PTHR43649:SF34">
    <property type="entry name" value="ABC TRANSPORTER PERIPLASMIC-BINDING PROTEIN YCJN-RELATED"/>
    <property type="match status" value="1"/>
</dbReference>
<keyword evidence="2" id="KW-0813">Transport</keyword>
<dbReference type="Pfam" id="PF01547">
    <property type="entry name" value="SBP_bac_1"/>
    <property type="match status" value="1"/>
</dbReference>
<evidence type="ECO:0000256" key="3">
    <source>
        <dbReference type="ARBA" id="ARBA00022729"/>
    </source>
</evidence>
<feature type="chain" id="PRO_5039288211" evidence="5">
    <location>
        <begin position="29"/>
        <end position="489"/>
    </location>
</feature>
<accession>A0A1E3ABK2</accession>
<evidence type="ECO:0000313" key="7">
    <source>
        <dbReference type="Proteomes" id="UP000094067"/>
    </source>
</evidence>
<sequence>MKKKTLLATLTAAAMLAGLLTGCGSQQPETPAPQESTIQTEGSSEASGEPAVSVQDSDAAKAEAFGYELNLNPGGSLNGQYAGQTLTVFCCTGEFSEPLQESIDAFQKLSGATVNLYIYSFDELNSKIALALAGDEEMDITCFVSAYMDTFNSVGQLANLTELSGQYGSPDYNWNGFSKALLERTSDSDGVFAVPYQVCEMMGFYRKDLIEDPAIQADYKEKTGKDLTVPETTDDLKEIAAYFSKSENPDSPTTYGFLSQGVTNAAMWSWMSRLGSFGGTMFGDDWTAEFNSQAGIDAMNYNKSLLSYGPANWNEYGFDEVNAMMASGEVFMCENWSSAYPSINAGDMAGKIGCCVTPGNSPVISGWSLGINALSEKQELAWKFIEFATSEDGEMTRIDNGVAPARDINIQRLMDAGEDVGYYTAITDSLGCDKTCWGDICLPYLGSQGSSIIDTYTQSMYKGSISAEDALNNMESEIDTALKSVGINH</sequence>
<dbReference type="InterPro" id="IPR050490">
    <property type="entry name" value="Bact_solute-bd_prot1"/>
</dbReference>
<dbReference type="EMBL" id="MCGH01000002">
    <property type="protein sequence ID" value="ODM05771.1"/>
    <property type="molecule type" value="Genomic_DNA"/>
</dbReference>
<dbReference type="InterPro" id="IPR006059">
    <property type="entry name" value="SBP"/>
</dbReference>
<protein>
    <submittedName>
        <fullName evidence="6">Putative ABC transporter-binding protein</fullName>
    </submittedName>
</protein>
<evidence type="ECO:0000313" key="6">
    <source>
        <dbReference type="EMBL" id="ODM05771.1"/>
    </source>
</evidence>
<dbReference type="PROSITE" id="PS51257">
    <property type="entry name" value="PROKAR_LIPOPROTEIN"/>
    <property type="match status" value="1"/>
</dbReference>
<reference evidence="6 7" key="1">
    <citation type="submission" date="2016-07" db="EMBL/GenBank/DDBJ databases">
        <title>Characterization of isolates of Eisenbergiella tayi derived from blood cultures, using whole genome sequencing.</title>
        <authorList>
            <person name="Burdz T."/>
            <person name="Wiebe D."/>
            <person name="Huynh C."/>
            <person name="Bernard K."/>
        </authorList>
    </citation>
    <scope>NUCLEOTIDE SEQUENCE [LARGE SCALE GENOMIC DNA]</scope>
    <source>
        <strain evidence="6 7">NML 110608</strain>
    </source>
</reference>
<dbReference type="Proteomes" id="UP000094067">
    <property type="component" value="Unassembled WGS sequence"/>
</dbReference>
<evidence type="ECO:0000256" key="5">
    <source>
        <dbReference type="SAM" id="SignalP"/>
    </source>
</evidence>
<dbReference type="RefSeq" id="WP_069151935.1">
    <property type="nucleotide sequence ID" value="NZ_MCGH01000002.1"/>
</dbReference>
<name>A0A1E3ABK2_9FIRM</name>
<keyword evidence="3 5" id="KW-0732">Signal</keyword>
<evidence type="ECO:0000256" key="4">
    <source>
        <dbReference type="SAM" id="MobiDB-lite"/>
    </source>
</evidence>
<organism evidence="6 7">
    <name type="scientific">Eisenbergiella tayi</name>
    <dbReference type="NCBI Taxonomy" id="1432052"/>
    <lineage>
        <taxon>Bacteria</taxon>
        <taxon>Bacillati</taxon>
        <taxon>Bacillota</taxon>
        <taxon>Clostridia</taxon>
        <taxon>Lachnospirales</taxon>
        <taxon>Lachnospiraceae</taxon>
        <taxon>Eisenbergiella</taxon>
    </lineage>
</organism>
<dbReference type="AlphaFoldDB" id="A0A1E3ABK2"/>
<gene>
    <name evidence="6" type="ORF">BEI61_01660</name>
</gene>
<dbReference type="SUPFAM" id="SSF53850">
    <property type="entry name" value="Periplasmic binding protein-like II"/>
    <property type="match status" value="1"/>
</dbReference>
<comment type="caution">
    <text evidence="6">The sequence shown here is derived from an EMBL/GenBank/DDBJ whole genome shotgun (WGS) entry which is preliminary data.</text>
</comment>
<dbReference type="Gene3D" id="3.40.190.10">
    <property type="entry name" value="Periplasmic binding protein-like II"/>
    <property type="match status" value="2"/>
</dbReference>
<feature type="compositionally biased region" description="Polar residues" evidence="4">
    <location>
        <begin position="24"/>
        <end position="46"/>
    </location>
</feature>
<proteinExistence type="inferred from homology"/>
<feature type="signal peptide" evidence="5">
    <location>
        <begin position="1"/>
        <end position="28"/>
    </location>
</feature>
<dbReference type="PANTHER" id="PTHR43649">
    <property type="entry name" value="ARABINOSE-BINDING PROTEIN-RELATED"/>
    <property type="match status" value="1"/>
</dbReference>
<evidence type="ECO:0000256" key="1">
    <source>
        <dbReference type="ARBA" id="ARBA00008520"/>
    </source>
</evidence>
<feature type="region of interest" description="Disordered" evidence="4">
    <location>
        <begin position="24"/>
        <end position="53"/>
    </location>
</feature>
<comment type="similarity">
    <text evidence="1">Belongs to the bacterial solute-binding protein 1 family.</text>
</comment>